<name>A0A4R1R0R4_9FIRM</name>
<gene>
    <name evidence="2" type="ORF">EDD76_10573</name>
</gene>
<sequence length="152" mass="17264">MKEERGYLSEEELNDLIAEVESGGLVAPPVYLKDHIMDVVRGIQVISLDAEKRKRAAKLQFIAYSLKICTAAAVAVFCLTVVPMDFSAGSALADRSKVERRIDENMERHEERNKKLLERTQKNDWKEVIDTKSEELFRIWNGLKLKDGGKIG</sequence>
<keyword evidence="3" id="KW-1185">Reference proteome</keyword>
<reference evidence="2 3" key="1">
    <citation type="submission" date="2019-03" db="EMBL/GenBank/DDBJ databases">
        <title>Genomic Encyclopedia of Type Strains, Phase IV (KMG-IV): sequencing the most valuable type-strain genomes for metagenomic binning, comparative biology and taxonomic classification.</title>
        <authorList>
            <person name="Goeker M."/>
        </authorList>
    </citation>
    <scope>NUCLEOTIDE SEQUENCE [LARGE SCALE GENOMIC DNA]</scope>
    <source>
        <strain evidence="2 3">DSM 100556</strain>
    </source>
</reference>
<keyword evidence="1" id="KW-0812">Transmembrane</keyword>
<accession>A0A4R1R0R4</accession>
<evidence type="ECO:0000313" key="2">
    <source>
        <dbReference type="EMBL" id="TCL58903.1"/>
    </source>
</evidence>
<dbReference type="AlphaFoldDB" id="A0A4R1R0R4"/>
<protein>
    <submittedName>
        <fullName evidence="2">Uncharacterized protein</fullName>
    </submittedName>
</protein>
<dbReference type="OrthoDB" id="9988888at2"/>
<dbReference type="Proteomes" id="UP000295718">
    <property type="component" value="Unassembled WGS sequence"/>
</dbReference>
<organism evidence="2 3">
    <name type="scientific">Kineothrix alysoides</name>
    <dbReference type="NCBI Taxonomy" id="1469948"/>
    <lineage>
        <taxon>Bacteria</taxon>
        <taxon>Bacillati</taxon>
        <taxon>Bacillota</taxon>
        <taxon>Clostridia</taxon>
        <taxon>Lachnospirales</taxon>
        <taxon>Lachnospiraceae</taxon>
        <taxon>Kineothrix</taxon>
    </lineage>
</organism>
<evidence type="ECO:0000313" key="3">
    <source>
        <dbReference type="Proteomes" id="UP000295718"/>
    </source>
</evidence>
<evidence type="ECO:0000256" key="1">
    <source>
        <dbReference type="SAM" id="Phobius"/>
    </source>
</evidence>
<dbReference type="EMBL" id="SLUO01000005">
    <property type="protein sequence ID" value="TCL58903.1"/>
    <property type="molecule type" value="Genomic_DNA"/>
</dbReference>
<comment type="caution">
    <text evidence="2">The sequence shown here is derived from an EMBL/GenBank/DDBJ whole genome shotgun (WGS) entry which is preliminary data.</text>
</comment>
<keyword evidence="1" id="KW-0472">Membrane</keyword>
<feature type="transmembrane region" description="Helical" evidence="1">
    <location>
        <begin position="61"/>
        <end position="82"/>
    </location>
</feature>
<proteinExistence type="predicted"/>
<dbReference type="RefSeq" id="WP_031390482.1">
    <property type="nucleotide sequence ID" value="NZ_JPNB01000001.1"/>
</dbReference>
<keyword evidence="1" id="KW-1133">Transmembrane helix</keyword>
<dbReference type="STRING" id="1469948.GCA_000732725_01779"/>